<dbReference type="EMBL" id="CM042041">
    <property type="protein sequence ID" value="KAI3711853.1"/>
    <property type="molecule type" value="Genomic_DNA"/>
</dbReference>
<gene>
    <name evidence="1" type="ORF">L1987_70402</name>
</gene>
<keyword evidence="2" id="KW-1185">Reference proteome</keyword>
<reference evidence="1 2" key="2">
    <citation type="journal article" date="2022" name="Mol. Ecol. Resour.">
        <title>The genomes of chicory, endive, great burdock and yacon provide insights into Asteraceae paleo-polyploidization history and plant inulin production.</title>
        <authorList>
            <person name="Fan W."/>
            <person name="Wang S."/>
            <person name="Wang H."/>
            <person name="Wang A."/>
            <person name="Jiang F."/>
            <person name="Liu H."/>
            <person name="Zhao H."/>
            <person name="Xu D."/>
            <person name="Zhang Y."/>
        </authorList>
    </citation>
    <scope>NUCLEOTIDE SEQUENCE [LARGE SCALE GENOMIC DNA]</scope>
    <source>
        <strain evidence="2">cv. Yunnan</strain>
        <tissue evidence="1">Leaves</tissue>
    </source>
</reference>
<evidence type="ECO:0000313" key="2">
    <source>
        <dbReference type="Proteomes" id="UP001056120"/>
    </source>
</evidence>
<dbReference type="Proteomes" id="UP001056120">
    <property type="component" value="Linkage Group LG24"/>
</dbReference>
<evidence type="ECO:0000313" key="1">
    <source>
        <dbReference type="EMBL" id="KAI3711853.1"/>
    </source>
</evidence>
<organism evidence="1 2">
    <name type="scientific">Smallanthus sonchifolius</name>
    <dbReference type="NCBI Taxonomy" id="185202"/>
    <lineage>
        <taxon>Eukaryota</taxon>
        <taxon>Viridiplantae</taxon>
        <taxon>Streptophyta</taxon>
        <taxon>Embryophyta</taxon>
        <taxon>Tracheophyta</taxon>
        <taxon>Spermatophyta</taxon>
        <taxon>Magnoliopsida</taxon>
        <taxon>eudicotyledons</taxon>
        <taxon>Gunneridae</taxon>
        <taxon>Pentapetalae</taxon>
        <taxon>asterids</taxon>
        <taxon>campanulids</taxon>
        <taxon>Asterales</taxon>
        <taxon>Asteraceae</taxon>
        <taxon>Asteroideae</taxon>
        <taxon>Heliantheae alliance</taxon>
        <taxon>Millerieae</taxon>
        <taxon>Smallanthus</taxon>
    </lineage>
</organism>
<sequence>MANTPMANTRLLLPYRHVIVSIDKFARRTRRIPWLVTVFIDKSEQQPIDDFIDSLLPLKSLSYQRSRRRLRDGERNWVSEVMSRRISETLNPSVPFFRRRFADTA</sequence>
<name>A0ACB9APU2_9ASTR</name>
<comment type="caution">
    <text evidence="1">The sequence shown here is derived from an EMBL/GenBank/DDBJ whole genome shotgun (WGS) entry which is preliminary data.</text>
</comment>
<protein>
    <submittedName>
        <fullName evidence="1">Uncharacterized protein</fullName>
    </submittedName>
</protein>
<accession>A0ACB9APU2</accession>
<reference evidence="2" key="1">
    <citation type="journal article" date="2022" name="Mol. Ecol. Resour.">
        <title>The genomes of chicory, endive, great burdock and yacon provide insights into Asteraceae palaeo-polyploidization history and plant inulin production.</title>
        <authorList>
            <person name="Fan W."/>
            <person name="Wang S."/>
            <person name="Wang H."/>
            <person name="Wang A."/>
            <person name="Jiang F."/>
            <person name="Liu H."/>
            <person name="Zhao H."/>
            <person name="Xu D."/>
            <person name="Zhang Y."/>
        </authorList>
    </citation>
    <scope>NUCLEOTIDE SEQUENCE [LARGE SCALE GENOMIC DNA]</scope>
    <source>
        <strain evidence="2">cv. Yunnan</strain>
    </source>
</reference>
<proteinExistence type="predicted"/>